<dbReference type="InterPro" id="IPR012779">
    <property type="entry name" value="Peptidase_M1_pepN"/>
</dbReference>
<evidence type="ECO:0000256" key="2">
    <source>
        <dbReference type="ARBA" id="ARBA00001947"/>
    </source>
</evidence>
<dbReference type="Pfam" id="PF17900">
    <property type="entry name" value="Peptidase_M1_N"/>
    <property type="match status" value="1"/>
</dbReference>
<dbReference type="Pfam" id="PF11940">
    <property type="entry name" value="DUF3458"/>
    <property type="match status" value="1"/>
</dbReference>
<name>A0A9D9DCR6_9GAMM</name>
<dbReference type="PANTHER" id="PTHR46322:SF1">
    <property type="entry name" value="PUROMYCIN-SENSITIVE AMINOPEPTIDASE"/>
    <property type="match status" value="1"/>
</dbReference>
<dbReference type="Gene3D" id="1.10.390.10">
    <property type="entry name" value="Neutral Protease Domain 2"/>
    <property type="match status" value="1"/>
</dbReference>
<evidence type="ECO:0000256" key="6">
    <source>
        <dbReference type="ARBA" id="ARBA00022438"/>
    </source>
</evidence>
<keyword evidence="6 17" id="KW-0031">Aminopeptidase</keyword>
<comment type="similarity">
    <text evidence="3">Belongs to the peptidase M1 family.</text>
</comment>
<evidence type="ECO:0000256" key="11">
    <source>
        <dbReference type="ARBA" id="ARBA00023049"/>
    </source>
</evidence>
<evidence type="ECO:0000256" key="9">
    <source>
        <dbReference type="ARBA" id="ARBA00022801"/>
    </source>
</evidence>
<evidence type="ECO:0000256" key="12">
    <source>
        <dbReference type="NCBIfam" id="TIGR02414"/>
    </source>
</evidence>
<dbReference type="SUPFAM" id="SSF63737">
    <property type="entry name" value="Leukotriene A4 hydrolase N-terminal domain"/>
    <property type="match status" value="1"/>
</dbReference>
<evidence type="ECO:0000256" key="3">
    <source>
        <dbReference type="ARBA" id="ARBA00010136"/>
    </source>
</evidence>
<feature type="domain" description="Aminopeptidase N-like N-terminal" evidence="16">
    <location>
        <begin position="89"/>
        <end position="187"/>
    </location>
</feature>
<feature type="domain" description="Peptidase M1 membrane alanine aminopeptidase" evidence="13">
    <location>
        <begin position="226"/>
        <end position="440"/>
    </location>
</feature>
<dbReference type="InterPro" id="IPR037144">
    <property type="entry name" value="Peptidase_M1_pepN_C_sf"/>
</dbReference>
<comment type="catalytic activity">
    <reaction evidence="1">
        <text>Release of an N-terminal amino acid, Xaa-|-Yaa- from a peptide, amide or arylamide. Xaa is preferably Ala, but may be most amino acids including Pro (slow action). When a terminal hydrophobic residue is followed by a prolyl residue, the two may be released as an intact Xaa-Pro dipeptide.</text>
        <dbReference type="EC" id="3.4.11.2"/>
    </reaction>
</comment>
<keyword evidence="7" id="KW-0645">Protease</keyword>
<evidence type="ECO:0000256" key="8">
    <source>
        <dbReference type="ARBA" id="ARBA00022723"/>
    </source>
</evidence>
<evidence type="ECO:0000313" key="18">
    <source>
        <dbReference type="Proteomes" id="UP000823631"/>
    </source>
</evidence>
<dbReference type="InterPro" id="IPR001930">
    <property type="entry name" value="Peptidase_M1"/>
</dbReference>
<reference evidence="17" key="1">
    <citation type="submission" date="2020-10" db="EMBL/GenBank/DDBJ databases">
        <authorList>
            <person name="Gilroy R."/>
        </authorList>
    </citation>
    <scope>NUCLEOTIDE SEQUENCE</scope>
    <source>
        <strain evidence="17">17213</strain>
    </source>
</reference>
<evidence type="ECO:0000259" key="16">
    <source>
        <dbReference type="Pfam" id="PF17900"/>
    </source>
</evidence>
<dbReference type="InterPro" id="IPR045357">
    <property type="entry name" value="Aminopeptidase_N-like_N"/>
</dbReference>
<comment type="cofactor">
    <cofactor evidence="2">
        <name>Zn(2+)</name>
        <dbReference type="ChEBI" id="CHEBI:29105"/>
    </cofactor>
</comment>
<evidence type="ECO:0000259" key="14">
    <source>
        <dbReference type="Pfam" id="PF11940"/>
    </source>
</evidence>
<dbReference type="GO" id="GO:0006508">
    <property type="term" value="P:proteolysis"/>
    <property type="evidence" value="ECO:0007669"/>
    <property type="project" value="UniProtKB-UniRule"/>
</dbReference>
<evidence type="ECO:0000256" key="4">
    <source>
        <dbReference type="ARBA" id="ARBA00012564"/>
    </source>
</evidence>
<feature type="domain" description="Peptidase M1 alanyl aminopeptidase Ig-like fold" evidence="14">
    <location>
        <begin position="445"/>
        <end position="542"/>
    </location>
</feature>
<dbReference type="InterPro" id="IPR035414">
    <property type="entry name" value="Peptidase_M1_pepN_Ig-like"/>
</dbReference>
<evidence type="ECO:0000256" key="1">
    <source>
        <dbReference type="ARBA" id="ARBA00000098"/>
    </source>
</evidence>
<dbReference type="EC" id="3.4.11.2" evidence="4 12"/>
<sequence>MPSVNSFKVQKRLDYKAPEFTALDIELTFNLADEYTVVRSQAHYKRLTADRKAPLRLDGEDLELKEVQLNGMSCQSRIEQGCLVIENVPDEFELTIENVISPAANSTLMGLYKSGTTYCTQCEPEGFRRITYFLDRPDVLAKYKVTIIAPEYGCSVMLSNGNLVAEGEKNGRRYTVWEDPFPKPSYLFALVAGTFDIIKDSFKTKSGRNVSLELYVDRGAYNRGLWAMESIKQAMAWDEKRFNLEYDLDNFKVVAVDFFNQGAMENKSLNIFNSIYVLTDKDTGTDSNFYNVQGVIGHEYFHNWTGDRVTLRDWFQLSLKESLTTFRDQEFSSDVASRAVTRLNAINVIRTAQFAEDASPMSHPVRPEEVVEMNNFYSVTIYDKGAEVIRMIHTLLGEDKFKQGLALYLSRFDGSAATIDDFVQCMAEVSGRDFTQFMRWYTQDGTPNVDASWTYSEDGRQLTLNLKQHTAPTKHQQIKEPFEIPLRTSFLNAKGQQVIPPELPCDGIILLNEPEQSFTFNVPDKQTIPVLLRDFSAPVKLNASYSDEELVHLAGCCDDPFIKMDSATTLIKRWCSANAAKVKAGGQAAQPQAVLEALSLVLEDKSVDPQLCAMMVETPSISAMMQYADKIDLDALQVLHETLEQAAARGLKPKFEALYAARKRGAYHYSVKEAGGRAISNLALSMLAVALKAEGKVSEADDLVLRHFNEADNLTDRLTAMRTAVHHELPSADKIAGSFKEQCQGDPLVYDNYFRTIASAPVESVVYRVRKLMREDENFELENPNRVRALVGTLVNSNPCAFHKKDGTGYVLLVDVVRALNAVNEQMAAKLLGPVLSFRRFDPERQELMRECLQQIRAIPDLSRSVFEKVEAALKDQ</sequence>
<dbReference type="Pfam" id="PF17432">
    <property type="entry name" value="DUF3458_C"/>
    <property type="match status" value="1"/>
</dbReference>
<dbReference type="InterPro" id="IPR038438">
    <property type="entry name" value="PepN_Ig-like_sf"/>
</dbReference>
<dbReference type="InterPro" id="IPR024601">
    <property type="entry name" value="Peptidase_M1_pepN_C"/>
</dbReference>
<dbReference type="Gene3D" id="3.30.2010.30">
    <property type="match status" value="1"/>
</dbReference>
<dbReference type="GO" id="GO:0016285">
    <property type="term" value="F:alanyl aminopeptidase activity"/>
    <property type="evidence" value="ECO:0007669"/>
    <property type="project" value="UniProtKB-EC"/>
</dbReference>
<comment type="caution">
    <text evidence="17">The sequence shown here is derived from an EMBL/GenBank/DDBJ whole genome shotgun (WGS) entry which is preliminary data.</text>
</comment>
<dbReference type="EMBL" id="JADINH010000145">
    <property type="protein sequence ID" value="MBO8416099.1"/>
    <property type="molecule type" value="Genomic_DNA"/>
</dbReference>
<evidence type="ECO:0000259" key="15">
    <source>
        <dbReference type="Pfam" id="PF17432"/>
    </source>
</evidence>
<dbReference type="SUPFAM" id="SSF55486">
    <property type="entry name" value="Metalloproteases ('zincins'), catalytic domain"/>
    <property type="match status" value="1"/>
</dbReference>
<evidence type="ECO:0000259" key="13">
    <source>
        <dbReference type="Pfam" id="PF01433"/>
    </source>
</evidence>
<dbReference type="InterPro" id="IPR042097">
    <property type="entry name" value="Aminopeptidase_N-like_N_sf"/>
</dbReference>
<dbReference type="Proteomes" id="UP000823631">
    <property type="component" value="Unassembled WGS sequence"/>
</dbReference>
<accession>A0A9D9DCR6</accession>
<gene>
    <name evidence="17" type="primary">pepN</name>
    <name evidence="17" type="ORF">IAB19_06950</name>
</gene>
<keyword evidence="9 17" id="KW-0378">Hydrolase</keyword>
<dbReference type="AlphaFoldDB" id="A0A9D9DCR6"/>
<dbReference type="PANTHER" id="PTHR46322">
    <property type="entry name" value="PUROMYCIN-SENSITIVE AMINOPEPTIDASE"/>
    <property type="match status" value="1"/>
</dbReference>
<keyword evidence="8" id="KW-0479">Metal-binding</keyword>
<dbReference type="PRINTS" id="PR00756">
    <property type="entry name" value="ALADIPTASE"/>
</dbReference>
<evidence type="ECO:0000256" key="10">
    <source>
        <dbReference type="ARBA" id="ARBA00022833"/>
    </source>
</evidence>
<dbReference type="GO" id="GO:0008237">
    <property type="term" value="F:metallopeptidase activity"/>
    <property type="evidence" value="ECO:0007669"/>
    <property type="project" value="UniProtKB-UniRule"/>
</dbReference>
<dbReference type="GO" id="GO:0008270">
    <property type="term" value="F:zinc ion binding"/>
    <property type="evidence" value="ECO:0007669"/>
    <property type="project" value="InterPro"/>
</dbReference>
<reference evidence="17" key="2">
    <citation type="journal article" date="2021" name="PeerJ">
        <title>Extensive microbial diversity within the chicken gut microbiome revealed by metagenomics and culture.</title>
        <authorList>
            <person name="Gilroy R."/>
            <person name="Ravi A."/>
            <person name="Getino M."/>
            <person name="Pursley I."/>
            <person name="Horton D.L."/>
            <person name="Alikhan N.F."/>
            <person name="Baker D."/>
            <person name="Gharbi K."/>
            <person name="Hall N."/>
            <person name="Watson M."/>
            <person name="Adriaenssens E.M."/>
            <person name="Foster-Nyarko E."/>
            <person name="Jarju S."/>
            <person name="Secka A."/>
            <person name="Antonio M."/>
            <person name="Oren A."/>
            <person name="Chaudhuri R.R."/>
            <person name="La Ragione R."/>
            <person name="Hildebrand F."/>
            <person name="Pallen M.J."/>
        </authorList>
    </citation>
    <scope>NUCLEOTIDE SEQUENCE</scope>
    <source>
        <strain evidence="17">17213</strain>
    </source>
</reference>
<dbReference type="Gene3D" id="1.25.50.10">
    <property type="entry name" value="Peptidase M1, alanyl aminopeptidase, C-terminal domain"/>
    <property type="match status" value="1"/>
</dbReference>
<keyword evidence="10" id="KW-0862">Zinc</keyword>
<dbReference type="InterPro" id="IPR027268">
    <property type="entry name" value="Peptidase_M4/M1_CTD_sf"/>
</dbReference>
<evidence type="ECO:0000256" key="5">
    <source>
        <dbReference type="ARBA" id="ARBA00015611"/>
    </source>
</evidence>
<organism evidence="17 18">
    <name type="scientific">Candidatus Avisuccinivibrio stercorigallinarum</name>
    <dbReference type="NCBI Taxonomy" id="2840704"/>
    <lineage>
        <taxon>Bacteria</taxon>
        <taxon>Pseudomonadati</taxon>
        <taxon>Pseudomonadota</taxon>
        <taxon>Gammaproteobacteria</taxon>
        <taxon>Aeromonadales</taxon>
        <taxon>Succinivibrionaceae</taxon>
        <taxon>Succinivibrionaceae incertae sedis</taxon>
        <taxon>Candidatus Avisuccinivibrio</taxon>
    </lineage>
</organism>
<proteinExistence type="inferred from homology"/>
<evidence type="ECO:0000313" key="17">
    <source>
        <dbReference type="EMBL" id="MBO8416099.1"/>
    </source>
</evidence>
<dbReference type="Gene3D" id="2.60.40.1840">
    <property type="match status" value="1"/>
</dbReference>
<dbReference type="NCBIfam" id="TIGR02414">
    <property type="entry name" value="pepN_proteo"/>
    <property type="match status" value="1"/>
</dbReference>
<dbReference type="FunFam" id="3.30.2010.30:FF:000002">
    <property type="entry name" value="Putative aminopeptidase N"/>
    <property type="match status" value="1"/>
</dbReference>
<dbReference type="Gene3D" id="2.60.40.1730">
    <property type="entry name" value="tricorn interacting facor f3 domain"/>
    <property type="match status" value="1"/>
</dbReference>
<dbReference type="CDD" id="cd09600">
    <property type="entry name" value="M1_APN"/>
    <property type="match status" value="1"/>
</dbReference>
<dbReference type="Pfam" id="PF01433">
    <property type="entry name" value="Peptidase_M1"/>
    <property type="match status" value="1"/>
</dbReference>
<keyword evidence="11" id="KW-0482">Metalloprotease</keyword>
<dbReference type="InterPro" id="IPR014782">
    <property type="entry name" value="Peptidase_M1_dom"/>
</dbReference>
<evidence type="ECO:0000256" key="7">
    <source>
        <dbReference type="ARBA" id="ARBA00022670"/>
    </source>
</evidence>
<protein>
    <recommendedName>
        <fullName evidence="5 12">Aminopeptidase N</fullName>
        <ecNumber evidence="4 12">3.4.11.2</ecNumber>
    </recommendedName>
</protein>
<feature type="domain" description="Peptidase M1 alanyl aminopeptidase C-terminal" evidence="15">
    <location>
        <begin position="547"/>
        <end position="874"/>
    </location>
</feature>